<dbReference type="RefSeq" id="WP_344415746.1">
    <property type="nucleotide sequence ID" value="NZ_BAAAQK010000005.1"/>
</dbReference>
<evidence type="ECO:0000313" key="3">
    <source>
        <dbReference type="Proteomes" id="UP001500449"/>
    </source>
</evidence>
<dbReference type="Gene3D" id="3.40.50.720">
    <property type="entry name" value="NAD(P)-binding Rossmann-like Domain"/>
    <property type="match status" value="1"/>
</dbReference>
<organism evidence="2 3">
    <name type="scientific">Pseudonocardia ailaonensis</name>
    <dbReference type="NCBI Taxonomy" id="367279"/>
    <lineage>
        <taxon>Bacteria</taxon>
        <taxon>Bacillati</taxon>
        <taxon>Actinomycetota</taxon>
        <taxon>Actinomycetes</taxon>
        <taxon>Pseudonocardiales</taxon>
        <taxon>Pseudonocardiaceae</taxon>
        <taxon>Pseudonocardia</taxon>
    </lineage>
</organism>
<protein>
    <recommendedName>
        <fullName evidence="4">SDR family oxidoreductase</fullName>
    </recommendedName>
</protein>
<dbReference type="Pfam" id="PF13561">
    <property type="entry name" value="adh_short_C2"/>
    <property type="match status" value="1"/>
</dbReference>
<dbReference type="SUPFAM" id="SSF51735">
    <property type="entry name" value="NAD(P)-binding Rossmann-fold domains"/>
    <property type="match status" value="1"/>
</dbReference>
<sequence length="128" mass="13302">MGKRSSFGGQIHSGSIPLGRTGRVGEPNFITCSVAKAGAMAVMRSVTKAVGRYDVSANCIALATIETPTTAPVLAGKATRKAMLRHYLIKRLGRPADAAGLAVFLSSDAASWITGQTYPVNGDYSSSL</sequence>
<dbReference type="InterPro" id="IPR002347">
    <property type="entry name" value="SDR_fam"/>
</dbReference>
<proteinExistence type="inferred from homology"/>
<evidence type="ECO:0000256" key="1">
    <source>
        <dbReference type="ARBA" id="ARBA00006484"/>
    </source>
</evidence>
<comment type="similarity">
    <text evidence="1">Belongs to the short-chain dehydrogenases/reductases (SDR) family.</text>
</comment>
<dbReference type="PANTHER" id="PTHR42760">
    <property type="entry name" value="SHORT-CHAIN DEHYDROGENASES/REDUCTASES FAMILY MEMBER"/>
    <property type="match status" value="1"/>
</dbReference>
<dbReference type="EMBL" id="BAAAQK010000005">
    <property type="protein sequence ID" value="GAA1844660.1"/>
    <property type="molecule type" value="Genomic_DNA"/>
</dbReference>
<evidence type="ECO:0000313" key="2">
    <source>
        <dbReference type="EMBL" id="GAA1844660.1"/>
    </source>
</evidence>
<evidence type="ECO:0008006" key="4">
    <source>
        <dbReference type="Google" id="ProtNLM"/>
    </source>
</evidence>
<gene>
    <name evidence="2" type="ORF">GCM10009836_25160</name>
</gene>
<reference evidence="2 3" key="1">
    <citation type="journal article" date="2019" name="Int. J. Syst. Evol. Microbiol.">
        <title>The Global Catalogue of Microorganisms (GCM) 10K type strain sequencing project: providing services to taxonomists for standard genome sequencing and annotation.</title>
        <authorList>
            <consortium name="The Broad Institute Genomics Platform"/>
            <consortium name="The Broad Institute Genome Sequencing Center for Infectious Disease"/>
            <person name="Wu L."/>
            <person name="Ma J."/>
        </authorList>
    </citation>
    <scope>NUCLEOTIDE SEQUENCE [LARGE SCALE GENOMIC DNA]</scope>
    <source>
        <strain evidence="2 3">JCM 16009</strain>
    </source>
</reference>
<name>A0ABN2N215_9PSEU</name>
<dbReference type="InterPro" id="IPR036291">
    <property type="entry name" value="NAD(P)-bd_dom_sf"/>
</dbReference>
<dbReference type="Proteomes" id="UP001500449">
    <property type="component" value="Unassembled WGS sequence"/>
</dbReference>
<accession>A0ABN2N215</accession>
<comment type="caution">
    <text evidence="2">The sequence shown here is derived from an EMBL/GenBank/DDBJ whole genome shotgun (WGS) entry which is preliminary data.</text>
</comment>
<keyword evidence="3" id="KW-1185">Reference proteome</keyword>
<dbReference type="PRINTS" id="PR00081">
    <property type="entry name" value="GDHRDH"/>
</dbReference>